<dbReference type="FunFam" id="1.20.810.10:FF:000007">
    <property type="entry name" value="Ubiquinol-cytochrome C reductase B subunit"/>
    <property type="match status" value="1"/>
</dbReference>
<dbReference type="GO" id="GO:0016491">
    <property type="term" value="F:oxidoreductase activity"/>
    <property type="evidence" value="ECO:0007669"/>
    <property type="project" value="InterPro"/>
</dbReference>
<dbReference type="PANTHER" id="PTHR19271">
    <property type="entry name" value="CYTOCHROME B"/>
    <property type="match status" value="1"/>
</dbReference>
<keyword evidence="6" id="KW-1003">Cell membrane</keyword>
<sequence>MKRRRLDRAALSARTGTAVDARLRVATPLRGILNRVFPDHWSFLLGEIALYSLVVLIVTGTFLSLFFEPSMKDVVYEGSYVPLRGTHMSAAYASTLDISFDVRGGLLMRQMHHWAAMLFIATIVMYLLRVFFTGAFRKPRELKWVVGLLLFWAALVTSYTGYMMMDDGMSGTGMQILQSILLSVPVAGSWLASSVFGGEFPGDVIVGRFNVLHVVLLPGLLVTLMLALVGLRLRHGSTQWAGPRRTETNVVGRRMFPGYGLKQVGLFLLVCAVVAVLGGLFQINPVWLFGPAQPAAASALSQPAWYLMFLDGAVRIMPPWELSIAGYTVHPIFWAAVVLPTFLVALPMAYPFIEARVRRDHREHHLLDRPRDVPRRTALGAMALAFYLVLTLSGAGDVIALTFHVSTNAVTWAGRIGLLLLPPVAYWLTHRVCLALQQHDREVLVHGVETGIIRRMPDGGFTEVHQPLAAAELSYAGRAVPKKMNHVGALAPAAKGFFTPLERPAVASSSARAVDRAA</sequence>
<dbReference type="GO" id="GO:0005886">
    <property type="term" value="C:plasma membrane"/>
    <property type="evidence" value="ECO:0007669"/>
    <property type="project" value="UniProtKB-SubCell"/>
</dbReference>
<organism evidence="20 21">
    <name type="scientific">Virgisporangium aurantiacum</name>
    <dbReference type="NCBI Taxonomy" id="175570"/>
    <lineage>
        <taxon>Bacteria</taxon>
        <taxon>Bacillati</taxon>
        <taxon>Actinomycetota</taxon>
        <taxon>Actinomycetes</taxon>
        <taxon>Micromonosporales</taxon>
        <taxon>Micromonosporaceae</taxon>
        <taxon>Virgisporangium</taxon>
    </lineage>
</organism>
<dbReference type="EC" id="7.1.1.8" evidence="3"/>
<feature type="transmembrane region" description="Helical" evidence="18">
    <location>
        <begin position="409"/>
        <end position="428"/>
    </location>
</feature>
<keyword evidence="15 18" id="KW-0472">Membrane</keyword>
<feature type="transmembrane region" description="Helical" evidence="18">
    <location>
        <begin position="332"/>
        <end position="353"/>
    </location>
</feature>
<feature type="transmembrane region" description="Helical" evidence="18">
    <location>
        <begin position="144"/>
        <end position="164"/>
    </location>
</feature>
<feature type="transmembrane region" description="Helical" evidence="18">
    <location>
        <begin position="48"/>
        <end position="67"/>
    </location>
</feature>
<dbReference type="InterPro" id="IPR016174">
    <property type="entry name" value="Di-haem_cyt_TM"/>
</dbReference>
<keyword evidence="11" id="KW-1278">Translocase</keyword>
<dbReference type="Proteomes" id="UP000612585">
    <property type="component" value="Unassembled WGS sequence"/>
</dbReference>
<dbReference type="GO" id="GO:0046872">
    <property type="term" value="F:metal ion binding"/>
    <property type="evidence" value="ECO:0007669"/>
    <property type="project" value="UniProtKB-KW"/>
</dbReference>
<evidence type="ECO:0000256" key="1">
    <source>
        <dbReference type="ARBA" id="ARBA00001971"/>
    </source>
</evidence>
<keyword evidence="13 18" id="KW-1133">Transmembrane helix</keyword>
<evidence type="ECO:0000256" key="11">
    <source>
        <dbReference type="ARBA" id="ARBA00022967"/>
    </source>
</evidence>
<dbReference type="RefSeq" id="WP_203996896.1">
    <property type="nucleotide sequence ID" value="NZ_BOPG01000032.1"/>
</dbReference>
<evidence type="ECO:0000256" key="6">
    <source>
        <dbReference type="ARBA" id="ARBA00022475"/>
    </source>
</evidence>
<evidence type="ECO:0000256" key="13">
    <source>
        <dbReference type="ARBA" id="ARBA00022989"/>
    </source>
</evidence>
<dbReference type="AlphaFoldDB" id="A0A8J3Z980"/>
<gene>
    <name evidence="20" type="primary">qcrB_1</name>
    <name evidence="20" type="ORF">Vau01_050170</name>
</gene>
<evidence type="ECO:0000256" key="15">
    <source>
        <dbReference type="ARBA" id="ARBA00023136"/>
    </source>
</evidence>
<feature type="domain" description="Cytochrome b/b6 N-terminal region profile" evidence="19">
    <location>
        <begin position="15"/>
        <end position="241"/>
    </location>
</feature>
<dbReference type="InterPro" id="IPR005797">
    <property type="entry name" value="Cyt_b/b6_N"/>
</dbReference>
<keyword evidence="21" id="KW-1185">Reference proteome</keyword>
<feature type="transmembrane region" description="Helical" evidence="18">
    <location>
        <begin position="209"/>
        <end position="231"/>
    </location>
</feature>
<comment type="caution">
    <text evidence="20">The sequence shown here is derived from an EMBL/GenBank/DDBJ whole genome shotgun (WGS) entry which is preliminary data.</text>
</comment>
<evidence type="ECO:0000256" key="7">
    <source>
        <dbReference type="ARBA" id="ARBA00022617"/>
    </source>
</evidence>
<evidence type="ECO:0000259" key="19">
    <source>
        <dbReference type="PROSITE" id="PS51002"/>
    </source>
</evidence>
<feature type="transmembrane region" description="Helical" evidence="18">
    <location>
        <begin position="379"/>
        <end position="403"/>
    </location>
</feature>
<protein>
    <recommendedName>
        <fullName evidence="4">Cytochrome bc1 complex cytochrome b subunit</fullName>
        <ecNumber evidence="3">7.1.1.8</ecNumber>
    </recommendedName>
    <alternativeName>
        <fullName evidence="17">Cytochrome bc1 reductase complex subunit QcrB</fullName>
    </alternativeName>
</protein>
<evidence type="ECO:0000256" key="16">
    <source>
        <dbReference type="ARBA" id="ARBA00029351"/>
    </source>
</evidence>
<evidence type="ECO:0000256" key="10">
    <source>
        <dbReference type="ARBA" id="ARBA00022723"/>
    </source>
</evidence>
<evidence type="ECO:0000256" key="4">
    <source>
        <dbReference type="ARBA" id="ARBA00016116"/>
    </source>
</evidence>
<dbReference type="GO" id="GO:0022904">
    <property type="term" value="P:respiratory electron transport chain"/>
    <property type="evidence" value="ECO:0007669"/>
    <property type="project" value="InterPro"/>
</dbReference>
<dbReference type="SUPFAM" id="SSF81342">
    <property type="entry name" value="Transmembrane di-heme cytochromes"/>
    <property type="match status" value="1"/>
</dbReference>
<keyword evidence="5" id="KW-0813">Transport</keyword>
<keyword evidence="14" id="KW-0408">Iron</keyword>
<evidence type="ECO:0000256" key="2">
    <source>
        <dbReference type="ARBA" id="ARBA00004651"/>
    </source>
</evidence>
<keyword evidence="7" id="KW-0349">Heme</keyword>
<dbReference type="Pfam" id="PF13631">
    <property type="entry name" value="Cytochrom_B_N_2"/>
    <property type="match status" value="1"/>
</dbReference>
<evidence type="ECO:0000256" key="18">
    <source>
        <dbReference type="SAM" id="Phobius"/>
    </source>
</evidence>
<feature type="transmembrane region" description="Helical" evidence="18">
    <location>
        <begin position="264"/>
        <end position="283"/>
    </location>
</feature>
<dbReference type="EMBL" id="BOPG01000032">
    <property type="protein sequence ID" value="GIJ57501.1"/>
    <property type="molecule type" value="Genomic_DNA"/>
</dbReference>
<keyword evidence="8" id="KW-0679">Respiratory chain</keyword>
<comment type="cofactor">
    <cofactor evidence="1">
        <name>heme</name>
        <dbReference type="ChEBI" id="CHEBI:30413"/>
    </cofactor>
</comment>
<feature type="transmembrane region" description="Helical" evidence="18">
    <location>
        <begin position="113"/>
        <end position="132"/>
    </location>
</feature>
<dbReference type="Gene3D" id="1.20.810.10">
    <property type="entry name" value="Cytochrome Bc1 Complex, Chain C"/>
    <property type="match status" value="1"/>
</dbReference>
<evidence type="ECO:0000256" key="14">
    <source>
        <dbReference type="ARBA" id="ARBA00023004"/>
    </source>
</evidence>
<keyword evidence="10" id="KW-0479">Metal-binding</keyword>
<proteinExistence type="predicted"/>
<accession>A0A8J3Z980</accession>
<dbReference type="InterPro" id="IPR027387">
    <property type="entry name" value="Cytb/b6-like_sf"/>
</dbReference>
<evidence type="ECO:0000313" key="21">
    <source>
        <dbReference type="Proteomes" id="UP000612585"/>
    </source>
</evidence>
<dbReference type="GO" id="GO:0008121">
    <property type="term" value="F:quinol-cytochrome-c reductase activity"/>
    <property type="evidence" value="ECO:0007669"/>
    <property type="project" value="UniProtKB-EC"/>
</dbReference>
<evidence type="ECO:0000256" key="8">
    <source>
        <dbReference type="ARBA" id="ARBA00022660"/>
    </source>
</evidence>
<dbReference type="PROSITE" id="PS51002">
    <property type="entry name" value="CYTB_NTER"/>
    <property type="match status" value="1"/>
</dbReference>
<comment type="subcellular location">
    <subcellularLocation>
        <location evidence="2">Cell membrane</location>
        <topology evidence="2">Multi-pass membrane protein</topology>
    </subcellularLocation>
</comment>
<evidence type="ECO:0000256" key="12">
    <source>
        <dbReference type="ARBA" id="ARBA00022982"/>
    </source>
</evidence>
<keyword evidence="9 18" id="KW-0812">Transmembrane</keyword>
<name>A0A8J3Z980_9ACTN</name>
<evidence type="ECO:0000256" key="3">
    <source>
        <dbReference type="ARBA" id="ARBA00012951"/>
    </source>
</evidence>
<dbReference type="PANTHER" id="PTHR19271:SF16">
    <property type="entry name" value="CYTOCHROME B"/>
    <property type="match status" value="1"/>
</dbReference>
<comment type="catalytic activity">
    <reaction evidence="16">
        <text>a quinol + 2 Fe(III)-[cytochrome c](out) = a quinone + 2 Fe(II)-[cytochrome c](out) + 2 H(+)(out)</text>
        <dbReference type="Rhea" id="RHEA:11484"/>
        <dbReference type="Rhea" id="RHEA-COMP:10350"/>
        <dbReference type="Rhea" id="RHEA-COMP:14399"/>
        <dbReference type="ChEBI" id="CHEBI:15378"/>
        <dbReference type="ChEBI" id="CHEBI:24646"/>
        <dbReference type="ChEBI" id="CHEBI:29033"/>
        <dbReference type="ChEBI" id="CHEBI:29034"/>
        <dbReference type="ChEBI" id="CHEBI:132124"/>
        <dbReference type="EC" id="7.1.1.8"/>
    </reaction>
</comment>
<evidence type="ECO:0000256" key="17">
    <source>
        <dbReference type="ARBA" id="ARBA00029568"/>
    </source>
</evidence>
<evidence type="ECO:0000256" key="9">
    <source>
        <dbReference type="ARBA" id="ARBA00022692"/>
    </source>
</evidence>
<keyword evidence="12" id="KW-0249">Electron transport</keyword>
<evidence type="ECO:0000313" key="20">
    <source>
        <dbReference type="EMBL" id="GIJ57501.1"/>
    </source>
</evidence>
<reference evidence="20" key="1">
    <citation type="submission" date="2021-01" db="EMBL/GenBank/DDBJ databases">
        <title>Whole genome shotgun sequence of Virgisporangium aurantiacum NBRC 16421.</title>
        <authorList>
            <person name="Komaki H."/>
            <person name="Tamura T."/>
        </authorList>
    </citation>
    <scope>NUCLEOTIDE SEQUENCE</scope>
    <source>
        <strain evidence="20">NBRC 16421</strain>
    </source>
</reference>
<evidence type="ECO:0000256" key="5">
    <source>
        <dbReference type="ARBA" id="ARBA00022448"/>
    </source>
</evidence>